<evidence type="ECO:0000313" key="2">
    <source>
        <dbReference type="Proteomes" id="UP001597018"/>
    </source>
</evidence>
<sequence>MIDAPRPRAVQRYFWLPVADESGDDYALRRHAFPGSRLDTATSATAYCGETFALAQPSEMDWIRARTCQPCNSALKRMKGWPQ</sequence>
<comment type="caution">
    <text evidence="1">The sequence shown here is derived from an EMBL/GenBank/DDBJ whole genome shotgun (WGS) entry which is preliminary data.</text>
</comment>
<dbReference type="InterPro" id="IPR031795">
    <property type="entry name" value="Zf-HC3"/>
</dbReference>
<organism evidence="1 2">
    <name type="scientific">Saccharopolyspora rosea</name>
    <dbReference type="NCBI Taxonomy" id="524884"/>
    <lineage>
        <taxon>Bacteria</taxon>
        <taxon>Bacillati</taxon>
        <taxon>Actinomycetota</taxon>
        <taxon>Actinomycetes</taxon>
        <taxon>Pseudonocardiales</taxon>
        <taxon>Pseudonocardiaceae</taxon>
        <taxon>Saccharopolyspora</taxon>
    </lineage>
</organism>
<dbReference type="Pfam" id="PF16827">
    <property type="entry name" value="zf-HC3"/>
    <property type="match status" value="1"/>
</dbReference>
<dbReference type="EMBL" id="JBHTIW010000018">
    <property type="protein sequence ID" value="MFD0922151.1"/>
    <property type="molecule type" value="Genomic_DNA"/>
</dbReference>
<keyword evidence="2" id="KW-1185">Reference proteome</keyword>
<gene>
    <name evidence="1" type="ORF">ACFQ16_20600</name>
</gene>
<protein>
    <submittedName>
        <fullName evidence="1">Zinc finger protein</fullName>
    </submittedName>
</protein>
<reference evidence="2" key="1">
    <citation type="journal article" date="2019" name="Int. J. Syst. Evol. Microbiol.">
        <title>The Global Catalogue of Microorganisms (GCM) 10K type strain sequencing project: providing services to taxonomists for standard genome sequencing and annotation.</title>
        <authorList>
            <consortium name="The Broad Institute Genomics Platform"/>
            <consortium name="The Broad Institute Genome Sequencing Center for Infectious Disease"/>
            <person name="Wu L."/>
            <person name="Ma J."/>
        </authorList>
    </citation>
    <scope>NUCLEOTIDE SEQUENCE [LARGE SCALE GENOMIC DNA]</scope>
    <source>
        <strain evidence="2">CCUG 56401</strain>
    </source>
</reference>
<proteinExistence type="predicted"/>
<dbReference type="Proteomes" id="UP001597018">
    <property type="component" value="Unassembled WGS sequence"/>
</dbReference>
<accession>A0ABW3FZW4</accession>
<dbReference type="RefSeq" id="WP_263251534.1">
    <property type="nucleotide sequence ID" value="NZ_BAABLT010000046.1"/>
</dbReference>
<name>A0ABW3FZW4_9PSEU</name>
<evidence type="ECO:0000313" key="1">
    <source>
        <dbReference type="EMBL" id="MFD0922151.1"/>
    </source>
</evidence>